<reference evidence="1" key="1">
    <citation type="journal article" date="2019" name="bioRxiv">
        <title>The Genome of the Zebra Mussel, Dreissena polymorpha: A Resource for Invasive Species Research.</title>
        <authorList>
            <person name="McCartney M.A."/>
            <person name="Auch B."/>
            <person name="Kono T."/>
            <person name="Mallez S."/>
            <person name="Zhang Y."/>
            <person name="Obille A."/>
            <person name="Becker A."/>
            <person name="Abrahante J.E."/>
            <person name="Garbe J."/>
            <person name="Badalamenti J.P."/>
            <person name="Herman A."/>
            <person name="Mangelson H."/>
            <person name="Liachko I."/>
            <person name="Sullivan S."/>
            <person name="Sone E.D."/>
            <person name="Koren S."/>
            <person name="Silverstein K.A.T."/>
            <person name="Beckman K.B."/>
            <person name="Gohl D.M."/>
        </authorList>
    </citation>
    <scope>NUCLEOTIDE SEQUENCE</scope>
    <source>
        <strain evidence="1">Duluth1</strain>
        <tissue evidence="1">Whole animal</tissue>
    </source>
</reference>
<comment type="caution">
    <text evidence="1">The sequence shown here is derived from an EMBL/GenBank/DDBJ whole genome shotgun (WGS) entry which is preliminary data.</text>
</comment>
<evidence type="ECO:0000313" key="2">
    <source>
        <dbReference type="Proteomes" id="UP000828390"/>
    </source>
</evidence>
<organism evidence="1 2">
    <name type="scientific">Dreissena polymorpha</name>
    <name type="common">Zebra mussel</name>
    <name type="synonym">Mytilus polymorpha</name>
    <dbReference type="NCBI Taxonomy" id="45954"/>
    <lineage>
        <taxon>Eukaryota</taxon>
        <taxon>Metazoa</taxon>
        <taxon>Spiralia</taxon>
        <taxon>Lophotrochozoa</taxon>
        <taxon>Mollusca</taxon>
        <taxon>Bivalvia</taxon>
        <taxon>Autobranchia</taxon>
        <taxon>Heteroconchia</taxon>
        <taxon>Euheterodonta</taxon>
        <taxon>Imparidentia</taxon>
        <taxon>Neoheterodontei</taxon>
        <taxon>Myida</taxon>
        <taxon>Dreissenoidea</taxon>
        <taxon>Dreissenidae</taxon>
        <taxon>Dreissena</taxon>
    </lineage>
</organism>
<accession>A0A9D4DHI1</accession>
<sequence length="60" mass="7035">MIRHGKYEDQRLTCSQVLKVLTSDLCFVNTLRGMVHWQGQQEGWNNARTSFNGVYLYPLM</sequence>
<reference evidence="1" key="2">
    <citation type="submission" date="2020-11" db="EMBL/GenBank/DDBJ databases">
        <authorList>
            <person name="McCartney M.A."/>
            <person name="Auch B."/>
            <person name="Kono T."/>
            <person name="Mallez S."/>
            <person name="Becker A."/>
            <person name="Gohl D.M."/>
            <person name="Silverstein K.A.T."/>
            <person name="Koren S."/>
            <person name="Bechman K.B."/>
            <person name="Herman A."/>
            <person name="Abrahante J.E."/>
            <person name="Garbe J."/>
        </authorList>
    </citation>
    <scope>NUCLEOTIDE SEQUENCE</scope>
    <source>
        <strain evidence="1">Duluth1</strain>
        <tissue evidence="1">Whole animal</tissue>
    </source>
</reference>
<proteinExistence type="predicted"/>
<evidence type="ECO:0000313" key="1">
    <source>
        <dbReference type="EMBL" id="KAH3748605.1"/>
    </source>
</evidence>
<dbReference type="AlphaFoldDB" id="A0A9D4DHI1"/>
<dbReference type="EMBL" id="JAIWYP010000010">
    <property type="protein sequence ID" value="KAH3748605.1"/>
    <property type="molecule type" value="Genomic_DNA"/>
</dbReference>
<gene>
    <name evidence="1" type="ORF">DPMN_183051</name>
</gene>
<protein>
    <submittedName>
        <fullName evidence="1">Uncharacterized protein</fullName>
    </submittedName>
</protein>
<dbReference type="Proteomes" id="UP000828390">
    <property type="component" value="Unassembled WGS sequence"/>
</dbReference>
<keyword evidence="2" id="KW-1185">Reference proteome</keyword>
<name>A0A9D4DHI1_DREPO</name>